<dbReference type="GO" id="GO:0032259">
    <property type="term" value="P:methylation"/>
    <property type="evidence" value="ECO:0007669"/>
    <property type="project" value="UniProtKB-KW"/>
</dbReference>
<keyword evidence="1 4" id="KW-0489">Methyltransferase</keyword>
<evidence type="ECO:0000256" key="2">
    <source>
        <dbReference type="ARBA" id="ARBA00022679"/>
    </source>
</evidence>
<evidence type="ECO:0000313" key="4">
    <source>
        <dbReference type="EMBL" id="SCL48771.1"/>
    </source>
</evidence>
<keyword evidence="5" id="KW-1185">Reference proteome</keyword>
<sequence length="247" mass="27168">MSNHPVWDRVYETYTSDHAGLSDRRACSFAYRRDIRPHLRPATERPCRVLDIGCGQGDLVGLMQADGIEAYGVDISPEQVEVARSRGLDRVCLGDFHSRLRAEPGTWDAVVATDILEHLSKDDVVRTFDEVRAALRPGGRFLARVPNAVSPTGGHIMYGDITHRTWFTRRSVAQLAAVAGFESVRISACPPPVHGFASLVRSVVWSSISATWKVALAAETGQLRGHIVTQNLVFVARRSEHAGMGKL</sequence>
<proteinExistence type="predicted"/>
<reference evidence="5" key="1">
    <citation type="submission" date="2016-06" db="EMBL/GenBank/DDBJ databases">
        <authorList>
            <person name="Varghese N."/>
            <person name="Submissions Spin"/>
        </authorList>
    </citation>
    <scope>NUCLEOTIDE SEQUENCE [LARGE SCALE GENOMIC DNA]</scope>
    <source>
        <strain evidence="5">DSM 44814</strain>
    </source>
</reference>
<dbReference type="SUPFAM" id="SSF53335">
    <property type="entry name" value="S-adenosyl-L-methionine-dependent methyltransferases"/>
    <property type="match status" value="1"/>
</dbReference>
<accession>A0A1C6U4D1</accession>
<dbReference type="PANTHER" id="PTHR43464">
    <property type="entry name" value="METHYLTRANSFERASE"/>
    <property type="match status" value="1"/>
</dbReference>
<dbReference type="Gene3D" id="3.40.50.150">
    <property type="entry name" value="Vaccinia Virus protein VP39"/>
    <property type="match status" value="1"/>
</dbReference>
<gene>
    <name evidence="4" type="ORF">GA0070604_1772</name>
</gene>
<dbReference type="RefSeq" id="WP_167363414.1">
    <property type="nucleotide sequence ID" value="NZ_FMHY01000002.1"/>
</dbReference>
<keyword evidence="3" id="KW-0949">S-adenosyl-L-methionine</keyword>
<dbReference type="STRING" id="227316.GA0070604_1772"/>
<dbReference type="InterPro" id="IPR029063">
    <property type="entry name" value="SAM-dependent_MTases_sf"/>
</dbReference>
<protein>
    <submittedName>
        <fullName evidence="4">Methyltransferase domain-containing protein</fullName>
    </submittedName>
</protein>
<dbReference type="EMBL" id="FMHY01000002">
    <property type="protein sequence ID" value="SCL48771.1"/>
    <property type="molecule type" value="Genomic_DNA"/>
</dbReference>
<dbReference type="AlphaFoldDB" id="A0A1C6U4D1"/>
<dbReference type="Proteomes" id="UP000199696">
    <property type="component" value="Unassembled WGS sequence"/>
</dbReference>
<dbReference type="Pfam" id="PF13489">
    <property type="entry name" value="Methyltransf_23"/>
    <property type="match status" value="1"/>
</dbReference>
<evidence type="ECO:0000256" key="1">
    <source>
        <dbReference type="ARBA" id="ARBA00022603"/>
    </source>
</evidence>
<evidence type="ECO:0000313" key="5">
    <source>
        <dbReference type="Proteomes" id="UP000199696"/>
    </source>
</evidence>
<name>A0A1C6U4D1_9ACTN</name>
<evidence type="ECO:0000256" key="3">
    <source>
        <dbReference type="ARBA" id="ARBA00022691"/>
    </source>
</evidence>
<dbReference type="GO" id="GO:0008168">
    <property type="term" value="F:methyltransferase activity"/>
    <property type="evidence" value="ECO:0007669"/>
    <property type="project" value="UniProtKB-KW"/>
</dbReference>
<keyword evidence="2 4" id="KW-0808">Transferase</keyword>
<dbReference type="PANTHER" id="PTHR43464:SF19">
    <property type="entry name" value="UBIQUINONE BIOSYNTHESIS O-METHYLTRANSFERASE, MITOCHONDRIAL"/>
    <property type="match status" value="1"/>
</dbReference>
<organism evidence="4 5">
    <name type="scientific">Micromonospora eburnea</name>
    <dbReference type="NCBI Taxonomy" id="227316"/>
    <lineage>
        <taxon>Bacteria</taxon>
        <taxon>Bacillati</taxon>
        <taxon>Actinomycetota</taxon>
        <taxon>Actinomycetes</taxon>
        <taxon>Micromonosporales</taxon>
        <taxon>Micromonosporaceae</taxon>
        <taxon>Micromonospora</taxon>
    </lineage>
</organism>
<dbReference type="CDD" id="cd02440">
    <property type="entry name" value="AdoMet_MTases"/>
    <property type="match status" value="1"/>
</dbReference>